<protein>
    <submittedName>
        <fullName evidence="2">Uncharacterized protein</fullName>
    </submittedName>
</protein>
<keyword evidence="1" id="KW-1133">Transmembrane helix</keyword>
<evidence type="ECO:0000313" key="3">
    <source>
        <dbReference type="Proteomes" id="UP000037146"/>
    </source>
</evidence>
<proteinExistence type="predicted"/>
<keyword evidence="1" id="KW-0472">Membrane</keyword>
<dbReference type="STRING" id="1679170.AC625_19645"/>
<dbReference type="PANTHER" id="PTHR46795:SF3">
    <property type="entry name" value="ABC TRANSPORTER PERMEASE"/>
    <property type="match status" value="1"/>
</dbReference>
<keyword evidence="1" id="KW-0812">Transmembrane</keyword>
<evidence type="ECO:0000256" key="1">
    <source>
        <dbReference type="SAM" id="Phobius"/>
    </source>
</evidence>
<dbReference type="EMBL" id="LFZW01000001">
    <property type="protein sequence ID" value="KMY51480.1"/>
    <property type="molecule type" value="Genomic_DNA"/>
</dbReference>
<dbReference type="PATRIC" id="fig|1679170.3.peg.4461"/>
<reference evidence="3" key="1">
    <citation type="submission" date="2015-07" db="EMBL/GenBank/DDBJ databases">
        <title>Genome sequencing project for genomic taxonomy and phylogenomics of Bacillus-like bacteria.</title>
        <authorList>
            <person name="Liu B."/>
            <person name="Wang J."/>
            <person name="Zhu Y."/>
            <person name="Liu G."/>
            <person name="Chen Q."/>
            <person name="Chen Z."/>
            <person name="Lan J."/>
            <person name="Che J."/>
            <person name="Ge C."/>
            <person name="Shi H."/>
            <person name="Pan Z."/>
            <person name="Liu X."/>
        </authorList>
    </citation>
    <scope>NUCLEOTIDE SEQUENCE [LARGE SCALE GENOMIC DNA]</scope>
    <source>
        <strain evidence="3">FJAT-27997</strain>
    </source>
</reference>
<accession>A0A0K9GXY9</accession>
<dbReference type="PANTHER" id="PTHR46795">
    <property type="entry name" value="ABC TRANSPORTER PERMEASE-RELATED-RELATED"/>
    <property type="match status" value="1"/>
</dbReference>
<name>A0A0K9GXY9_9BACI</name>
<dbReference type="OrthoDB" id="1705903at2"/>
<gene>
    <name evidence="2" type="ORF">AC625_19645</name>
</gene>
<dbReference type="AlphaFoldDB" id="A0A0K9GXY9"/>
<dbReference type="InterPro" id="IPR052536">
    <property type="entry name" value="ABC-4_Integral_Memb_Prot"/>
</dbReference>
<feature type="transmembrane region" description="Helical" evidence="1">
    <location>
        <begin position="6"/>
        <end position="27"/>
    </location>
</feature>
<dbReference type="Proteomes" id="UP000037146">
    <property type="component" value="Unassembled WGS sequence"/>
</dbReference>
<comment type="caution">
    <text evidence="2">The sequence shown here is derived from an EMBL/GenBank/DDBJ whole genome shotgun (WGS) entry which is preliminary data.</text>
</comment>
<keyword evidence="3" id="KW-1185">Reference proteome</keyword>
<evidence type="ECO:0000313" key="2">
    <source>
        <dbReference type="EMBL" id="KMY51480.1"/>
    </source>
</evidence>
<organism evidence="2 3">
    <name type="scientific">Peribacillus loiseleuriae</name>
    <dbReference type="NCBI Taxonomy" id="1679170"/>
    <lineage>
        <taxon>Bacteria</taxon>
        <taxon>Bacillati</taxon>
        <taxon>Bacillota</taxon>
        <taxon>Bacilli</taxon>
        <taxon>Bacillales</taxon>
        <taxon>Bacillaceae</taxon>
        <taxon>Peribacillus</taxon>
    </lineage>
</organism>
<sequence length="64" mass="7376">MAIRLIMFIVDFLGLTFLITSVCILYFKQMDKTEDEEPNYTIFRKLGSTEGDLLKGSLNLELLL</sequence>